<sequence>MKAGVKVFQKAHGLHVDGKWGPKTQEVFELNERIQQALRDKGYTMQIVDGFKGAQTTANIRDWQGRKGLYVDGIAGHKTQNSLGL</sequence>
<protein>
    <recommendedName>
        <fullName evidence="1">Peptidoglycan binding-like domain-containing protein</fullName>
    </recommendedName>
</protein>
<dbReference type="Pfam" id="PF01471">
    <property type="entry name" value="PG_binding_1"/>
    <property type="match status" value="2"/>
</dbReference>
<dbReference type="InterPro" id="IPR036365">
    <property type="entry name" value="PGBD-like_sf"/>
</dbReference>
<comment type="caution">
    <text evidence="2">The sequence shown here is derived from an EMBL/GenBank/DDBJ whole genome shotgun (WGS) entry which is preliminary data.</text>
</comment>
<dbReference type="SUPFAM" id="SSF47090">
    <property type="entry name" value="PGBD-like"/>
    <property type="match status" value="2"/>
</dbReference>
<feature type="domain" description="Peptidoglycan binding-like" evidence="1">
    <location>
        <begin position="33"/>
        <end position="83"/>
    </location>
</feature>
<evidence type="ECO:0000313" key="2">
    <source>
        <dbReference type="EMBL" id="NKG22388.1"/>
    </source>
</evidence>
<proteinExistence type="predicted"/>
<dbReference type="Gene3D" id="1.10.101.10">
    <property type="entry name" value="PGBD-like superfamily/PGBD"/>
    <property type="match status" value="2"/>
</dbReference>
<accession>A0ABX1G8P2</accession>
<gene>
    <name evidence="2" type="ORF">HED64_16955</name>
</gene>
<name>A0ABX1G8P2_9MICC</name>
<dbReference type="InterPro" id="IPR002477">
    <property type="entry name" value="Peptidoglycan-bd-like"/>
</dbReference>
<dbReference type="InterPro" id="IPR036366">
    <property type="entry name" value="PGBDSf"/>
</dbReference>
<dbReference type="EMBL" id="JAAWVT010000010">
    <property type="protein sequence ID" value="NKG22388.1"/>
    <property type="molecule type" value="Genomic_DNA"/>
</dbReference>
<feature type="domain" description="Peptidoglycan binding-like" evidence="1">
    <location>
        <begin position="2"/>
        <end position="26"/>
    </location>
</feature>
<organism evidence="2 3">
    <name type="scientific">Paeniglutamicibacter terrestris</name>
    <dbReference type="NCBI Taxonomy" id="2723403"/>
    <lineage>
        <taxon>Bacteria</taxon>
        <taxon>Bacillati</taxon>
        <taxon>Actinomycetota</taxon>
        <taxon>Actinomycetes</taxon>
        <taxon>Micrococcales</taxon>
        <taxon>Micrococcaceae</taxon>
        <taxon>Paeniglutamicibacter</taxon>
    </lineage>
</organism>
<dbReference type="Proteomes" id="UP000746595">
    <property type="component" value="Unassembled WGS sequence"/>
</dbReference>
<evidence type="ECO:0000313" key="3">
    <source>
        <dbReference type="Proteomes" id="UP000746595"/>
    </source>
</evidence>
<keyword evidence="3" id="KW-1185">Reference proteome</keyword>
<evidence type="ECO:0000259" key="1">
    <source>
        <dbReference type="Pfam" id="PF01471"/>
    </source>
</evidence>
<reference evidence="2 3" key="1">
    <citation type="submission" date="2020-04" db="EMBL/GenBank/DDBJ databases">
        <title>Paeniglutamicibacter sp. ANT13_2, a novel actinomycete isolated from sediment in Antarctica.</title>
        <authorList>
            <person name="Sakdapetsiri C."/>
            <person name="Pinyakong O."/>
        </authorList>
    </citation>
    <scope>NUCLEOTIDE SEQUENCE [LARGE SCALE GENOMIC DNA]</scope>
    <source>
        <strain evidence="2 3">ANT13_2</strain>
    </source>
</reference>